<evidence type="ECO:0000256" key="1">
    <source>
        <dbReference type="SAM" id="MobiDB-lite"/>
    </source>
</evidence>
<accession>A0AA50DFA9</accession>
<evidence type="ECO:0000259" key="2">
    <source>
        <dbReference type="Pfam" id="PF23843"/>
    </source>
</evidence>
<dbReference type="KEGG" id="epi:Q3V30_12015"/>
<sequence length="94" mass="10221">MKLTLIKPNYFGGKVISEGNDIETTEQHGRELIKLGYAKSVEDDAKAEADEKAKAEAQEKADAEAKVKADAEEKEKADAEVKAKADEKAKAKSK</sequence>
<feature type="domain" description="DUF7210" evidence="2">
    <location>
        <begin position="1"/>
        <end position="38"/>
    </location>
</feature>
<gene>
    <name evidence="3" type="ORF">Q3V30_12015</name>
</gene>
<reference evidence="3 4" key="1">
    <citation type="submission" date="2023-07" db="EMBL/GenBank/DDBJ databases">
        <title>Pathogenic bacteria of pear tree diseases.</title>
        <authorList>
            <person name="Zhang Z."/>
            <person name="He L."/>
            <person name="Huang R."/>
        </authorList>
    </citation>
    <scope>NUCLEOTIDE SEQUENCE [LARGE SCALE GENOMIC DNA]</scope>
    <source>
        <strain evidence="3 4">DE2</strain>
    </source>
</reference>
<organism evidence="3 4">
    <name type="scientific">Erwinia pyri</name>
    <dbReference type="NCBI Taxonomy" id="3062598"/>
    <lineage>
        <taxon>Bacteria</taxon>
        <taxon>Pseudomonadati</taxon>
        <taxon>Pseudomonadota</taxon>
        <taxon>Gammaproteobacteria</taxon>
        <taxon>Enterobacterales</taxon>
        <taxon>Erwiniaceae</taxon>
        <taxon>Erwinia</taxon>
    </lineage>
</organism>
<protein>
    <recommendedName>
        <fullName evidence="2">DUF7210 domain-containing protein</fullName>
    </recommendedName>
</protein>
<proteinExistence type="predicted"/>
<feature type="region of interest" description="Disordered" evidence="1">
    <location>
        <begin position="48"/>
        <end position="94"/>
    </location>
</feature>
<dbReference type="EMBL" id="CP132353">
    <property type="protein sequence ID" value="WLS77216.1"/>
    <property type="molecule type" value="Genomic_DNA"/>
</dbReference>
<dbReference type="InterPro" id="IPR055634">
    <property type="entry name" value="DUF7210"/>
</dbReference>
<evidence type="ECO:0000313" key="4">
    <source>
        <dbReference type="Proteomes" id="UP001228139"/>
    </source>
</evidence>
<dbReference type="RefSeq" id="WP_306205937.1">
    <property type="nucleotide sequence ID" value="NZ_CP132353.1"/>
</dbReference>
<evidence type="ECO:0000313" key="3">
    <source>
        <dbReference type="EMBL" id="WLS77216.1"/>
    </source>
</evidence>
<name>A0AA50DFA9_9GAMM</name>
<keyword evidence="4" id="KW-1185">Reference proteome</keyword>
<dbReference type="Pfam" id="PF23843">
    <property type="entry name" value="DUF7210"/>
    <property type="match status" value="1"/>
</dbReference>
<dbReference type="AlphaFoldDB" id="A0AA50DFA9"/>
<dbReference type="Proteomes" id="UP001228139">
    <property type="component" value="Chromosome"/>
</dbReference>